<accession>A0A2N1JGJ7</accession>
<keyword evidence="3" id="KW-1185">Reference proteome</keyword>
<feature type="region of interest" description="Disordered" evidence="1">
    <location>
        <begin position="1"/>
        <end position="23"/>
    </location>
</feature>
<reference evidence="2 3" key="1">
    <citation type="submission" date="2017-10" db="EMBL/GenBank/DDBJ databases">
        <title>A novel species of cold-tolerant Malassezia isolated from bats.</title>
        <authorList>
            <person name="Lorch J.M."/>
            <person name="Palmer J.M."/>
            <person name="Vanderwolf K.J."/>
            <person name="Schmidt K.Z."/>
            <person name="Verant M.L."/>
            <person name="Weller T.J."/>
            <person name="Blehert D.S."/>
        </authorList>
    </citation>
    <scope>NUCLEOTIDE SEQUENCE [LARGE SCALE GENOMIC DNA]</scope>
    <source>
        <strain evidence="2 3">NWHC:44797-103</strain>
    </source>
</reference>
<gene>
    <name evidence="2" type="ORF">MVES_000273</name>
</gene>
<name>A0A2N1JGJ7_9BASI</name>
<dbReference type="OrthoDB" id="3358664at2759"/>
<sequence length="368" mass="38193">MARSSTTRGTPAQPPQKQAAAPSHAEFLLEQTRQNLRQLALSGAADAALCNEIDALLGTITLRKSQGDDTRAASSKQELSKANKWTRDVIANSDVLPTVFDATLAATAGPILTGTQRSALVQIMKQSQSKIADAVTDPERQRIVQNFASQSAKNASAGWKTGWKNANGNWGKIQKSGGVEDNEADTSRLDLGMDRLYLSSSSGMSNAHDNPAVAGVSALPSVRFPDSGAPGADNEAGAVTTTFSPWPGLVLTSSIVATSTTPSVKISSDAGRALPPPPPEGPIPPPPTRNVPPPASPLPPPPRSPIGVSDAQLAAHSSAQPPAYAQAPQSHIASSLHPTAAQPHAARGVPQPLQPGDGYAALQYMRHP</sequence>
<evidence type="ECO:0000313" key="2">
    <source>
        <dbReference type="EMBL" id="PKI85659.1"/>
    </source>
</evidence>
<feature type="compositionally biased region" description="Polar residues" evidence="1">
    <location>
        <begin position="1"/>
        <end position="10"/>
    </location>
</feature>
<feature type="compositionally biased region" description="Pro residues" evidence="1">
    <location>
        <begin position="274"/>
        <end position="304"/>
    </location>
</feature>
<feature type="region of interest" description="Disordered" evidence="1">
    <location>
        <begin position="262"/>
        <end position="368"/>
    </location>
</feature>
<dbReference type="AlphaFoldDB" id="A0A2N1JGJ7"/>
<dbReference type="EMBL" id="KZ454987">
    <property type="protein sequence ID" value="PKI85659.1"/>
    <property type="molecule type" value="Genomic_DNA"/>
</dbReference>
<evidence type="ECO:0000313" key="3">
    <source>
        <dbReference type="Proteomes" id="UP000232875"/>
    </source>
</evidence>
<dbReference type="Proteomes" id="UP000232875">
    <property type="component" value="Unassembled WGS sequence"/>
</dbReference>
<feature type="compositionally biased region" description="Low complexity" evidence="1">
    <location>
        <begin position="314"/>
        <end position="331"/>
    </location>
</feature>
<protein>
    <submittedName>
        <fullName evidence="2">Uncharacterized protein</fullName>
    </submittedName>
</protein>
<organism evidence="2 3">
    <name type="scientific">Malassezia vespertilionis</name>
    <dbReference type="NCBI Taxonomy" id="2020962"/>
    <lineage>
        <taxon>Eukaryota</taxon>
        <taxon>Fungi</taxon>
        <taxon>Dikarya</taxon>
        <taxon>Basidiomycota</taxon>
        <taxon>Ustilaginomycotina</taxon>
        <taxon>Malasseziomycetes</taxon>
        <taxon>Malasseziales</taxon>
        <taxon>Malasseziaceae</taxon>
        <taxon>Malassezia</taxon>
    </lineage>
</organism>
<evidence type="ECO:0000256" key="1">
    <source>
        <dbReference type="SAM" id="MobiDB-lite"/>
    </source>
</evidence>
<proteinExistence type="predicted"/>